<organism evidence="3 4">
    <name type="scientific">Cyclotella cryptica</name>
    <dbReference type="NCBI Taxonomy" id="29204"/>
    <lineage>
        <taxon>Eukaryota</taxon>
        <taxon>Sar</taxon>
        <taxon>Stramenopiles</taxon>
        <taxon>Ochrophyta</taxon>
        <taxon>Bacillariophyta</taxon>
        <taxon>Coscinodiscophyceae</taxon>
        <taxon>Thalassiosirophycidae</taxon>
        <taxon>Stephanodiscales</taxon>
        <taxon>Stephanodiscaceae</taxon>
        <taxon>Cyclotella</taxon>
    </lineage>
</organism>
<feature type="compositionally biased region" description="Polar residues" evidence="1">
    <location>
        <begin position="139"/>
        <end position="165"/>
    </location>
</feature>
<feature type="region of interest" description="Disordered" evidence="1">
    <location>
        <begin position="1001"/>
        <end position="1027"/>
    </location>
</feature>
<feature type="compositionally biased region" description="Polar residues" evidence="1">
    <location>
        <begin position="237"/>
        <end position="255"/>
    </location>
</feature>
<feature type="domain" description="Protein kinase" evidence="2">
    <location>
        <begin position="1221"/>
        <end position="1646"/>
    </location>
</feature>
<proteinExistence type="predicted"/>
<feature type="region of interest" description="Disordered" evidence="1">
    <location>
        <begin position="711"/>
        <end position="730"/>
    </location>
</feature>
<dbReference type="SMART" id="SM00220">
    <property type="entry name" value="S_TKc"/>
    <property type="match status" value="1"/>
</dbReference>
<feature type="compositionally biased region" description="Acidic residues" evidence="1">
    <location>
        <begin position="561"/>
        <end position="577"/>
    </location>
</feature>
<feature type="compositionally biased region" description="Low complexity" evidence="1">
    <location>
        <begin position="27"/>
        <end position="43"/>
    </location>
</feature>
<protein>
    <recommendedName>
        <fullName evidence="2">Protein kinase domain-containing protein</fullName>
    </recommendedName>
</protein>
<evidence type="ECO:0000313" key="4">
    <source>
        <dbReference type="Proteomes" id="UP001516023"/>
    </source>
</evidence>
<dbReference type="PROSITE" id="PS50011">
    <property type="entry name" value="PROTEIN_KINASE_DOM"/>
    <property type="match status" value="1"/>
</dbReference>
<keyword evidence="4" id="KW-1185">Reference proteome</keyword>
<feature type="region of interest" description="Disordered" evidence="1">
    <location>
        <begin position="816"/>
        <end position="850"/>
    </location>
</feature>
<feature type="region of interest" description="Disordered" evidence="1">
    <location>
        <begin position="339"/>
        <end position="464"/>
    </location>
</feature>
<feature type="compositionally biased region" description="Polar residues" evidence="1">
    <location>
        <begin position="816"/>
        <end position="830"/>
    </location>
</feature>
<dbReference type="InterPro" id="IPR008271">
    <property type="entry name" value="Ser/Thr_kinase_AS"/>
</dbReference>
<feature type="compositionally biased region" description="Polar residues" evidence="1">
    <location>
        <begin position="716"/>
        <end position="730"/>
    </location>
</feature>
<reference evidence="3 4" key="1">
    <citation type="journal article" date="2020" name="G3 (Bethesda)">
        <title>Improved Reference Genome for Cyclotella cryptica CCMP332, a Model for Cell Wall Morphogenesis, Salinity Adaptation, and Lipid Production in Diatoms (Bacillariophyta).</title>
        <authorList>
            <person name="Roberts W.R."/>
            <person name="Downey K.M."/>
            <person name="Ruck E.C."/>
            <person name="Traller J.C."/>
            <person name="Alverson A.J."/>
        </authorList>
    </citation>
    <scope>NUCLEOTIDE SEQUENCE [LARGE SCALE GENOMIC DNA]</scope>
    <source>
        <strain evidence="3 4">CCMP332</strain>
    </source>
</reference>
<feature type="compositionally biased region" description="Basic residues" evidence="1">
    <location>
        <begin position="361"/>
        <end position="370"/>
    </location>
</feature>
<sequence>MQDENFDEILSSSNLFATPSISRHGNNRYTNGSSGNGNYSSGTATPSTWMTEQRNKRAATRRKGYGRRFSRSNGSNFPLSDFGSSNEAGSDSINGSGEGDLGREMDQEEALDFSSDARVQRNDAGEVTGQVEALDSSDHASSQEITSHSNYGNRNVSGSTLQNRYPTRRLRSLRSSGDLNESIDEQEVKAKKKRPNIPRAGKPPLPSAKVSSTGNGAIVTRNATGNSKASPAMKTGKPSTVTYPRSLSTNDTSAEGHTGDENSSPPPQKAFPATQPSPFLNTRRRILRRSQSLQCWNSAASTAAANAAASAARLLEENVHPNDTAIDAVNAGKMDTMSRLSKSTTSVSNDVQVDNDESVVMRKRTNKKRTASTTGIGTEIKASPPKIANRQTPSSSVARSFSTSSFSSTTGSSFADESFSNLAKRSETPSWGHKRSFSQSYGCKTPASTTTTEHQRSYTMGTESDWKEQSIFLSPTLEEGDVLSTPMVDTALKRGMTSSFFSVEEKNANGTFSCLSMADATPSVCEMLSPPSICGGISSDVSMVGHDLDLIDKMDSARDIEESDDDDSTSSCEEDSVDSSTSEESVKDEAHRVLTDAEIFETKPSYDDFKFLIKSLMKWSQTSKKSGKGASMGLSNGCLIAVPSQWTFEHRATFVKWASVACGFRVGSVGGAGGSFLRCVDSEGLKILNRLRHILVEYKAGRLGENVDKQKDNVDASVSSPGSESVQKPSVSLANRTKALSAFPFSCDDEDDELAAVFEERVAIQKKKEKPNASSVPSFMRSISLQPLARVMKSPMPCFRQSPSIDSDRKVSRLRLSSETAMHDQTLSTIDSDRKLSRPPRPSSERAMNGSDFLNQIHGSSPLSPLAHAFPRRIRERANRLLHPKRPSLEKQCLSFDNAAQSMQPFESPHPRNNCYVQNTPLPRIDFESDRPWETPMLKQIEHWGSRPIAGKDWGAMACCDNVILNCCKRVFAQNWLNSSFYKSEELCDLHKLSFPEEEQSSLHGSFDSDSDTGNDDTDFDAFSNNLSPEAPPIRKFKLHRADSVGGSALALLHLDDRKDSKPAPNQDRRRSLKLRKYGRISLCAAALDFLHPNRAIRFSNSPTKHEFISPGASILNKVVDSPLLRTILSFFNQAELMQCASLVCTSWADAAADAMGTLVIASVGCDPSFMLSQMNDDTADETETPRDEVESTEVAPRVGFPLSTAAKSMEKDWSYLVKSFATGNFFSEGAFKKVYKVWNKNHGAYEALSVMNVDTIAETGNLHTVGAELAASVLLSSIARRNIAPNFVITRDIFTCQYDLPATDWDNTCNGGEVLSAAKDLKQGECGKFQYIRMELCKHKDIEDYIRNLPKKMLAPSDCRHLLFQMAFALHVASDKFGMKHYDVKLLNFFLQSALNDSIPEHLHPHVVLRYGVGSSVFRLRMEPSTALIVKLADFGTSVLRTESDGQPISLGQFTTFENTPPEYLILGNNALQGYGHDCFGLGLCMLHLFTGHDPYEEILKSVVCPDAFKTKLRKIWKCKSHNIICSAIMYEGQDGAEIEDETLYNTLYRFLVLFGVPKKKFQYKENGKVWRAITLCLLKDGPDAAVFESDRRVFSLADGNNDLIANARQRLEEMDGAMDLLCSLVCFDPAKRATPLDIINSRFMAGLIETDDAIYNDRDIVKSYMSYYSTK</sequence>
<feature type="compositionally biased region" description="Polar residues" evidence="1">
    <location>
        <begin position="71"/>
        <end position="95"/>
    </location>
</feature>
<feature type="compositionally biased region" description="Basic residues" evidence="1">
    <location>
        <begin position="56"/>
        <end position="70"/>
    </location>
</feature>
<dbReference type="InterPro" id="IPR011009">
    <property type="entry name" value="Kinase-like_dom_sf"/>
</dbReference>
<gene>
    <name evidence="3" type="ORF">HJC23_012387</name>
</gene>
<feature type="region of interest" description="Disordered" evidence="1">
    <location>
        <begin position="559"/>
        <end position="589"/>
    </location>
</feature>
<dbReference type="SUPFAM" id="SSF56112">
    <property type="entry name" value="Protein kinase-like (PK-like)"/>
    <property type="match status" value="1"/>
</dbReference>
<accession>A0ABD3PD05</accession>
<dbReference type="Proteomes" id="UP001516023">
    <property type="component" value="Unassembled WGS sequence"/>
</dbReference>
<evidence type="ECO:0000313" key="3">
    <source>
        <dbReference type="EMBL" id="KAL3785832.1"/>
    </source>
</evidence>
<dbReference type="Pfam" id="PF00069">
    <property type="entry name" value="Pkinase"/>
    <property type="match status" value="1"/>
</dbReference>
<evidence type="ECO:0000256" key="1">
    <source>
        <dbReference type="SAM" id="MobiDB-lite"/>
    </source>
</evidence>
<feature type="region of interest" description="Disordered" evidence="1">
    <location>
        <begin position="131"/>
        <end position="279"/>
    </location>
</feature>
<evidence type="ECO:0000259" key="2">
    <source>
        <dbReference type="PROSITE" id="PS50011"/>
    </source>
</evidence>
<dbReference type="InterPro" id="IPR000719">
    <property type="entry name" value="Prot_kinase_dom"/>
</dbReference>
<name>A0ABD3PD05_9STRA</name>
<dbReference type="EMBL" id="JABMIG020000208">
    <property type="protein sequence ID" value="KAL3785832.1"/>
    <property type="molecule type" value="Genomic_DNA"/>
</dbReference>
<feature type="compositionally biased region" description="Polar residues" evidence="1">
    <location>
        <begin position="10"/>
        <end position="24"/>
    </location>
</feature>
<feature type="compositionally biased region" description="Low complexity" evidence="1">
    <location>
        <begin position="394"/>
        <end position="414"/>
    </location>
</feature>
<dbReference type="PROSITE" id="PS00108">
    <property type="entry name" value="PROTEIN_KINASE_ST"/>
    <property type="match status" value="1"/>
</dbReference>
<feature type="compositionally biased region" description="Polar residues" evidence="1">
    <location>
        <begin position="437"/>
        <end position="462"/>
    </location>
</feature>
<feature type="compositionally biased region" description="Polar residues" evidence="1">
    <location>
        <begin position="209"/>
        <end position="229"/>
    </location>
</feature>
<feature type="compositionally biased region" description="Acidic residues" evidence="1">
    <location>
        <begin position="1009"/>
        <end position="1020"/>
    </location>
</feature>
<feature type="region of interest" description="Disordered" evidence="1">
    <location>
        <begin position="1"/>
        <end position="102"/>
    </location>
</feature>
<dbReference type="Gene3D" id="1.10.510.10">
    <property type="entry name" value="Transferase(Phosphotransferase) domain 1"/>
    <property type="match status" value="1"/>
</dbReference>
<feature type="compositionally biased region" description="Polar residues" evidence="1">
    <location>
        <begin position="339"/>
        <end position="352"/>
    </location>
</feature>
<comment type="caution">
    <text evidence="3">The sequence shown here is derived from an EMBL/GenBank/DDBJ whole genome shotgun (WGS) entry which is preliminary data.</text>
</comment>